<reference evidence="4" key="2">
    <citation type="submission" date="2015-01" db="EMBL/GenBank/DDBJ databases">
        <title>Evolutionary Origins and Diversification of the Mycorrhizal Mutualists.</title>
        <authorList>
            <consortium name="DOE Joint Genome Institute"/>
            <consortium name="Mycorrhizal Genomics Consortium"/>
            <person name="Kohler A."/>
            <person name="Kuo A."/>
            <person name="Nagy L.G."/>
            <person name="Floudas D."/>
            <person name="Copeland A."/>
            <person name="Barry K.W."/>
            <person name="Cichocki N."/>
            <person name="Veneault-Fourrey C."/>
            <person name="LaButti K."/>
            <person name="Lindquist E.A."/>
            <person name="Lipzen A."/>
            <person name="Lundell T."/>
            <person name="Morin E."/>
            <person name="Murat C."/>
            <person name="Riley R."/>
            <person name="Ohm R."/>
            <person name="Sun H."/>
            <person name="Tunlid A."/>
            <person name="Henrissat B."/>
            <person name="Grigoriev I.V."/>
            <person name="Hibbett D.S."/>
            <person name="Martin F."/>
        </authorList>
    </citation>
    <scope>NUCLEOTIDE SEQUENCE [LARGE SCALE GENOMIC DNA]</scope>
    <source>
        <strain evidence="4">h7</strain>
    </source>
</reference>
<gene>
    <name evidence="3" type="ORF">M413DRAFT_447231</name>
</gene>
<dbReference type="Proteomes" id="UP000053424">
    <property type="component" value="Unassembled WGS sequence"/>
</dbReference>
<feature type="region of interest" description="Disordered" evidence="1">
    <location>
        <begin position="718"/>
        <end position="766"/>
    </location>
</feature>
<proteinExistence type="predicted"/>
<feature type="region of interest" description="Disordered" evidence="1">
    <location>
        <begin position="74"/>
        <end position="108"/>
    </location>
</feature>
<dbReference type="STRING" id="686832.A0A0C2YE41"/>
<keyword evidence="4" id="KW-1185">Reference proteome</keyword>
<keyword evidence="2" id="KW-0812">Transmembrane</keyword>
<protein>
    <submittedName>
        <fullName evidence="3">Uncharacterized protein</fullName>
    </submittedName>
</protein>
<feature type="region of interest" description="Disordered" evidence="1">
    <location>
        <begin position="269"/>
        <end position="346"/>
    </location>
</feature>
<reference evidence="3 4" key="1">
    <citation type="submission" date="2014-04" db="EMBL/GenBank/DDBJ databases">
        <authorList>
            <consortium name="DOE Joint Genome Institute"/>
            <person name="Kuo A."/>
            <person name="Gay G."/>
            <person name="Dore J."/>
            <person name="Kohler A."/>
            <person name="Nagy L.G."/>
            <person name="Floudas D."/>
            <person name="Copeland A."/>
            <person name="Barry K.W."/>
            <person name="Cichocki N."/>
            <person name="Veneault-Fourrey C."/>
            <person name="LaButti K."/>
            <person name="Lindquist E.A."/>
            <person name="Lipzen A."/>
            <person name="Lundell T."/>
            <person name="Morin E."/>
            <person name="Murat C."/>
            <person name="Sun H."/>
            <person name="Tunlid A."/>
            <person name="Henrissat B."/>
            <person name="Grigoriev I.V."/>
            <person name="Hibbett D.S."/>
            <person name="Martin F."/>
            <person name="Nordberg H.P."/>
            <person name="Cantor M.N."/>
            <person name="Hua S.X."/>
        </authorList>
    </citation>
    <scope>NUCLEOTIDE SEQUENCE [LARGE SCALE GENOMIC DNA]</scope>
    <source>
        <strain evidence="4">h7</strain>
    </source>
</reference>
<evidence type="ECO:0000313" key="3">
    <source>
        <dbReference type="EMBL" id="KIM39287.1"/>
    </source>
</evidence>
<feature type="region of interest" description="Disordered" evidence="1">
    <location>
        <begin position="556"/>
        <end position="592"/>
    </location>
</feature>
<keyword evidence="2" id="KW-0472">Membrane</keyword>
<feature type="region of interest" description="Disordered" evidence="1">
    <location>
        <begin position="362"/>
        <end position="395"/>
    </location>
</feature>
<dbReference type="EMBL" id="KN831786">
    <property type="protein sequence ID" value="KIM39287.1"/>
    <property type="molecule type" value="Genomic_DNA"/>
</dbReference>
<feature type="transmembrane region" description="Helical" evidence="2">
    <location>
        <begin position="176"/>
        <end position="200"/>
    </location>
</feature>
<keyword evidence="2" id="KW-1133">Transmembrane helix</keyword>
<organism evidence="3 4">
    <name type="scientific">Hebeloma cylindrosporum</name>
    <dbReference type="NCBI Taxonomy" id="76867"/>
    <lineage>
        <taxon>Eukaryota</taxon>
        <taxon>Fungi</taxon>
        <taxon>Dikarya</taxon>
        <taxon>Basidiomycota</taxon>
        <taxon>Agaricomycotina</taxon>
        <taxon>Agaricomycetes</taxon>
        <taxon>Agaricomycetidae</taxon>
        <taxon>Agaricales</taxon>
        <taxon>Agaricineae</taxon>
        <taxon>Hymenogastraceae</taxon>
        <taxon>Hebeloma</taxon>
    </lineage>
</organism>
<name>A0A0C2YE41_HEBCY</name>
<feature type="region of interest" description="Disordered" evidence="1">
    <location>
        <begin position="775"/>
        <end position="794"/>
    </location>
</feature>
<feature type="region of interest" description="Disordered" evidence="1">
    <location>
        <begin position="801"/>
        <end position="840"/>
    </location>
</feature>
<dbReference type="OrthoDB" id="2563978at2759"/>
<feature type="compositionally biased region" description="Polar residues" evidence="1">
    <location>
        <begin position="718"/>
        <end position="737"/>
    </location>
</feature>
<evidence type="ECO:0000256" key="2">
    <source>
        <dbReference type="SAM" id="Phobius"/>
    </source>
</evidence>
<feature type="region of interest" description="Disordered" evidence="1">
    <location>
        <begin position="476"/>
        <end position="539"/>
    </location>
</feature>
<accession>A0A0C2YE41</accession>
<dbReference type="AlphaFoldDB" id="A0A0C2YE41"/>
<feature type="region of interest" description="Disordered" evidence="1">
    <location>
        <begin position="141"/>
        <end position="162"/>
    </location>
</feature>
<feature type="compositionally biased region" description="Low complexity" evidence="1">
    <location>
        <begin position="141"/>
        <end position="161"/>
    </location>
</feature>
<feature type="region of interest" description="Disordered" evidence="1">
    <location>
        <begin position="224"/>
        <end position="255"/>
    </location>
</feature>
<evidence type="ECO:0000313" key="4">
    <source>
        <dbReference type="Proteomes" id="UP000053424"/>
    </source>
</evidence>
<evidence type="ECO:0000256" key="1">
    <source>
        <dbReference type="SAM" id="MobiDB-lite"/>
    </source>
</evidence>
<sequence>MAQPSQEFPPWLTPSVGIITNGAGVPVSTVTSIVYVAPTYFGPSIPLGTLYSYGGSSFPPTVILPSAPLATTTAPPFTTTATPPSTTTQFTTTATPSNLPTPTSVSTISSATPTTSSISLSASSTFSLSLSNSLTSSTASFSSSSSATSSPPFTPTSSPTAPVGPVEATGLSKGQLVGVIVASILGLIFLFVLALFLYLWCKGRRSRRNFTTLDDDYYIIPPGARLPGEGSPRHSGEEADPFLQQSSGGRWAGAAAGGATGAAAMTQIAGPSASRSPVNRVPAPPTGSGSSADSNSNASGFGELLERPSLGLLPSMPEQTQYGGTALSDADENVLPDDHDQYGDPEYLGAYAYSADPLVPPRLITGDRPSPALFTPRQPFVPQPSHLSKKDSFSGDAEESATLLTARRVKVEDLGPRSVPSGPSHRSSNGLLESLGLSGLANIGRMGWFKNMDSPRQSVTEAEYTAAPVSEKDIETGRSMLSPEGGVDSLGNKARGVGTGPDGSRPKSNVSGRSGASAGTVYHDAHSSIPGTPLLAQPPRALTPAEQPLIPVTEHSWMSSPLSSPPPYNDRPLATGVADPTRSPTGTAFDDTPGADILDMPAPTALNHFSSISSLKETTTGSSFGYKATPFPPPGLETIRPIGWSDTSTDMTASVGSINMLSGSDNQVDITVDVLEEAPPDAEQGWRTISSGGFIDPGRRGTFGMLVHGTGFMSEQGSLHSMRSHFSPSIHGSTGSAPSRRDIGSLNSNSSRPSAHSVARSQGSGFSVAQSLVRTGSISSDERKRNSPALSAFGLQTRAAASSLSVNSRRRRSPSPYGYPEPPLSPVIGSPPSAHMSPDKATTIRSMRSGSTTLMADTSFGSTLRGGGVQGSRSASPLSASFPLNAPWVGGLDNDCSPLREDC</sequence>
<dbReference type="HOGENOM" id="CLU_007969_0_0_1"/>
<feature type="compositionally biased region" description="Polar residues" evidence="1">
    <location>
        <begin position="745"/>
        <end position="766"/>
    </location>
</feature>
<feature type="compositionally biased region" description="Low complexity" evidence="1">
    <location>
        <begin position="287"/>
        <end position="300"/>
    </location>
</feature>